<dbReference type="EMBL" id="CBCJ010000195">
    <property type="protein sequence ID" value="CDA72244.1"/>
    <property type="molecule type" value="Genomic_DNA"/>
</dbReference>
<proteinExistence type="predicted"/>
<gene>
    <name evidence="1" type="ORF">BN509_00475</name>
</gene>
<reference evidence="1" key="1">
    <citation type="submission" date="2012-11" db="EMBL/GenBank/DDBJ databases">
        <title>Dependencies among metagenomic species, viruses, plasmids and units of genetic variation.</title>
        <authorList>
            <person name="Nielsen H.B."/>
            <person name="Almeida M."/>
            <person name="Juncker A.S."/>
            <person name="Rasmussen S."/>
            <person name="Li J."/>
            <person name="Sunagawa S."/>
            <person name="Plichta D."/>
            <person name="Gautier L."/>
            <person name="Le Chatelier E."/>
            <person name="Peletier E."/>
            <person name="Bonde I."/>
            <person name="Nielsen T."/>
            <person name="Manichanh C."/>
            <person name="Arumugam M."/>
            <person name="Batto J."/>
            <person name="Santos M.B.Q.D."/>
            <person name="Blom N."/>
            <person name="Borruel N."/>
            <person name="Burgdorf K.S."/>
            <person name="Boumezbeur F."/>
            <person name="Casellas F."/>
            <person name="Dore J."/>
            <person name="Guarner F."/>
            <person name="Hansen T."/>
            <person name="Hildebrand F."/>
            <person name="Kaas R.S."/>
            <person name="Kennedy S."/>
            <person name="Kristiansen K."/>
            <person name="Kultima J.R."/>
            <person name="Leonard P."/>
            <person name="Levenez F."/>
            <person name="Lund O."/>
            <person name="Moumen B."/>
            <person name="Le Paslier D."/>
            <person name="Pons N."/>
            <person name="Pedersen O."/>
            <person name="Prifti E."/>
            <person name="Qin J."/>
            <person name="Raes J."/>
            <person name="Tap J."/>
            <person name="Tims S."/>
            <person name="Ussery D.W."/>
            <person name="Yamada T."/>
            <person name="MetaHit consortium"/>
            <person name="Renault P."/>
            <person name="Sicheritz-Ponten T."/>
            <person name="Bork P."/>
            <person name="Wang J."/>
            <person name="Brunak S."/>
            <person name="Ehrlich S.D."/>
        </authorList>
    </citation>
    <scope>NUCLEOTIDE SEQUENCE [LARGE SCALE GENOMIC DNA]</scope>
</reference>
<dbReference type="InterPro" id="IPR018490">
    <property type="entry name" value="cNMP-bd_dom_sf"/>
</dbReference>
<evidence type="ECO:0008006" key="3">
    <source>
        <dbReference type="Google" id="ProtNLM"/>
    </source>
</evidence>
<sequence length="190" mass="22711">MDKIITSITNILNIDDEILTKFLGYLHPMTVPKKTILIRPLITDENVYIIEKGIARSYIMINEKEVTSWFSKEGELIFSTNSFYGKTEGYENERVQILEDSLLYYIKISDLEELCFQHIEISNWLRLLHQKAFVEMERRLIYRLYMSAEERYRDFYAKNPEIFQRVNLSFIASYLGISQVTLWKLRKNIK</sequence>
<organism evidence="1 2">
    <name type="scientific">Phocaeicola coprocola CAG:162</name>
    <dbReference type="NCBI Taxonomy" id="1263040"/>
    <lineage>
        <taxon>Bacteria</taxon>
        <taxon>Pseudomonadati</taxon>
        <taxon>Bacteroidota</taxon>
        <taxon>Bacteroidia</taxon>
        <taxon>Bacteroidales</taxon>
        <taxon>Bacteroidaceae</taxon>
        <taxon>Phocaeicola</taxon>
    </lineage>
</organism>
<dbReference type="InterPro" id="IPR014710">
    <property type="entry name" value="RmlC-like_jellyroll"/>
</dbReference>
<name>R6CHA4_9BACT</name>
<dbReference type="Proteomes" id="UP000018362">
    <property type="component" value="Unassembled WGS sequence"/>
</dbReference>
<dbReference type="AlphaFoldDB" id="R6CHA4"/>
<comment type="caution">
    <text evidence="1">The sequence shown here is derived from an EMBL/GenBank/DDBJ whole genome shotgun (WGS) entry which is preliminary data.</text>
</comment>
<dbReference type="SUPFAM" id="SSF51206">
    <property type="entry name" value="cAMP-binding domain-like"/>
    <property type="match status" value="1"/>
</dbReference>
<evidence type="ECO:0000313" key="1">
    <source>
        <dbReference type="EMBL" id="CDA72244.1"/>
    </source>
</evidence>
<accession>R6CHA4</accession>
<protein>
    <recommendedName>
        <fullName evidence="3">Cyclic nucleotide-binding domain protein</fullName>
    </recommendedName>
</protein>
<dbReference type="Gene3D" id="2.60.120.10">
    <property type="entry name" value="Jelly Rolls"/>
    <property type="match status" value="1"/>
</dbReference>
<evidence type="ECO:0000313" key="2">
    <source>
        <dbReference type="Proteomes" id="UP000018362"/>
    </source>
</evidence>
<dbReference type="RefSeq" id="WP_022125048.1">
    <property type="nucleotide sequence ID" value="NZ_FR880882.1"/>
</dbReference>